<dbReference type="Proteomes" id="UP000288805">
    <property type="component" value="Unassembled WGS sequence"/>
</dbReference>
<dbReference type="SMART" id="SM00256">
    <property type="entry name" value="FBOX"/>
    <property type="match status" value="1"/>
</dbReference>
<organism evidence="2 3">
    <name type="scientific">Vitis vinifera</name>
    <name type="common">Grape</name>
    <dbReference type="NCBI Taxonomy" id="29760"/>
    <lineage>
        <taxon>Eukaryota</taxon>
        <taxon>Viridiplantae</taxon>
        <taxon>Streptophyta</taxon>
        <taxon>Embryophyta</taxon>
        <taxon>Tracheophyta</taxon>
        <taxon>Spermatophyta</taxon>
        <taxon>Magnoliopsida</taxon>
        <taxon>eudicotyledons</taxon>
        <taxon>Gunneridae</taxon>
        <taxon>Pentapetalae</taxon>
        <taxon>rosids</taxon>
        <taxon>Vitales</taxon>
        <taxon>Vitaceae</taxon>
        <taxon>Viteae</taxon>
        <taxon>Vitis</taxon>
    </lineage>
</organism>
<dbReference type="InterPro" id="IPR036047">
    <property type="entry name" value="F-box-like_dom_sf"/>
</dbReference>
<evidence type="ECO:0000313" key="2">
    <source>
        <dbReference type="EMBL" id="RVW38988.1"/>
    </source>
</evidence>
<dbReference type="SUPFAM" id="SSF81383">
    <property type="entry name" value="F-box domain"/>
    <property type="match status" value="1"/>
</dbReference>
<name>A0A438DUN9_VITVI</name>
<evidence type="ECO:0000313" key="3">
    <source>
        <dbReference type="Proteomes" id="UP000288805"/>
    </source>
</evidence>
<sequence>MVGVGLEGLPTTLINEIIVKLDTETLCSVACVSRALRFAVSEVLPLSSSLDLSAFSPRCPDPESPCFPVQRPQDSHP</sequence>
<protein>
    <recommendedName>
        <fullName evidence="1">F-box domain-containing protein</fullName>
    </recommendedName>
</protein>
<accession>A0A438DUN9</accession>
<proteinExistence type="predicted"/>
<comment type="caution">
    <text evidence="2">The sequence shown here is derived from an EMBL/GenBank/DDBJ whole genome shotgun (WGS) entry which is preliminary data.</text>
</comment>
<dbReference type="AlphaFoldDB" id="A0A438DUN9"/>
<dbReference type="Pfam" id="PF00646">
    <property type="entry name" value="F-box"/>
    <property type="match status" value="1"/>
</dbReference>
<dbReference type="InterPro" id="IPR001810">
    <property type="entry name" value="F-box_dom"/>
</dbReference>
<feature type="domain" description="F-box" evidence="1">
    <location>
        <begin position="9"/>
        <end position="49"/>
    </location>
</feature>
<dbReference type="EMBL" id="QGNW01001498">
    <property type="protein sequence ID" value="RVW38988.1"/>
    <property type="molecule type" value="Genomic_DNA"/>
</dbReference>
<gene>
    <name evidence="2" type="ORF">CK203_100049</name>
</gene>
<reference evidence="2 3" key="1">
    <citation type="journal article" date="2018" name="PLoS Genet.">
        <title>Population sequencing reveals clonal diversity and ancestral inbreeding in the grapevine cultivar Chardonnay.</title>
        <authorList>
            <person name="Roach M.J."/>
            <person name="Johnson D.L."/>
            <person name="Bohlmann J."/>
            <person name="van Vuuren H.J."/>
            <person name="Jones S.J."/>
            <person name="Pretorius I.S."/>
            <person name="Schmidt S.A."/>
            <person name="Borneman A.R."/>
        </authorList>
    </citation>
    <scope>NUCLEOTIDE SEQUENCE [LARGE SCALE GENOMIC DNA]</scope>
    <source>
        <strain evidence="3">cv. Chardonnay</strain>
        <tissue evidence="2">Leaf</tissue>
    </source>
</reference>
<evidence type="ECO:0000259" key="1">
    <source>
        <dbReference type="SMART" id="SM00256"/>
    </source>
</evidence>